<dbReference type="GO" id="GO:0005739">
    <property type="term" value="C:mitochondrion"/>
    <property type="evidence" value="ECO:0007669"/>
    <property type="project" value="TreeGrafter"/>
</dbReference>
<keyword evidence="3" id="KW-1185">Reference proteome</keyword>
<proteinExistence type="inferred from homology"/>
<dbReference type="PANTHER" id="PTHR46229:SF2">
    <property type="entry name" value="BOLA-LIKE PROTEIN 1"/>
    <property type="match status" value="1"/>
</dbReference>
<comment type="similarity">
    <text evidence="1 2">Belongs to the BolA/IbaG family.</text>
</comment>
<evidence type="ECO:0000313" key="4">
    <source>
        <dbReference type="RefSeq" id="XP_034244601.1"/>
    </source>
</evidence>
<dbReference type="PIRSF" id="PIRSF003113">
    <property type="entry name" value="BolA"/>
    <property type="match status" value="1"/>
</dbReference>
<dbReference type="Gene3D" id="3.30.300.90">
    <property type="entry name" value="BolA-like"/>
    <property type="match status" value="1"/>
</dbReference>
<organism evidence="4">
    <name type="scientific">Thrips palmi</name>
    <name type="common">Melon thrips</name>
    <dbReference type="NCBI Taxonomy" id="161013"/>
    <lineage>
        <taxon>Eukaryota</taxon>
        <taxon>Metazoa</taxon>
        <taxon>Ecdysozoa</taxon>
        <taxon>Arthropoda</taxon>
        <taxon>Hexapoda</taxon>
        <taxon>Insecta</taxon>
        <taxon>Pterygota</taxon>
        <taxon>Neoptera</taxon>
        <taxon>Paraneoptera</taxon>
        <taxon>Thysanoptera</taxon>
        <taxon>Terebrantia</taxon>
        <taxon>Thripoidea</taxon>
        <taxon>Thripidae</taxon>
        <taxon>Thrips</taxon>
    </lineage>
</organism>
<accession>A0A6P8Z4B4</accession>
<dbReference type="FunCoup" id="A0A6P8Z4B4">
    <property type="interactions" value="590"/>
</dbReference>
<sequence>MISVSRRFPILGFWRMSTVANAQAGPVEQTMHKKLTSCFEPVHLELHNESYMHNVPKGSETHFKVVVVSSQFEGKPLIQRHRAVNDALSEELKSGVHALSIIAKTPEQWEISTKEVEPSPKCRGGFGK</sequence>
<protein>
    <submittedName>
        <fullName evidence="4">BolA-like protein K11H12.1</fullName>
    </submittedName>
</protein>
<dbReference type="FunFam" id="3.30.300.90:FF:000001">
    <property type="entry name" value="Transcriptional regulator BolA"/>
    <property type="match status" value="1"/>
</dbReference>
<dbReference type="Proteomes" id="UP000515158">
    <property type="component" value="Unplaced"/>
</dbReference>
<dbReference type="RefSeq" id="XP_034244601.1">
    <property type="nucleotide sequence ID" value="XM_034388710.1"/>
</dbReference>
<evidence type="ECO:0000313" key="3">
    <source>
        <dbReference type="Proteomes" id="UP000515158"/>
    </source>
</evidence>
<evidence type="ECO:0000256" key="1">
    <source>
        <dbReference type="ARBA" id="ARBA00005578"/>
    </source>
</evidence>
<dbReference type="InterPro" id="IPR050961">
    <property type="entry name" value="BolA/IbaG_stress_morph_reg"/>
</dbReference>
<dbReference type="OrthoDB" id="4983at2759"/>
<name>A0A6P8Z4B4_THRPL</name>
<dbReference type="KEGG" id="tpal:117647143"/>
<gene>
    <name evidence="4" type="primary">LOC117647143</name>
</gene>
<dbReference type="GeneID" id="117647143"/>
<reference evidence="4" key="1">
    <citation type="submission" date="2025-08" db="UniProtKB">
        <authorList>
            <consortium name="RefSeq"/>
        </authorList>
    </citation>
    <scope>IDENTIFICATION</scope>
    <source>
        <tissue evidence="4">Total insect</tissue>
    </source>
</reference>
<dbReference type="PANTHER" id="PTHR46229">
    <property type="entry name" value="BOLA TRANSCRIPTION REGULATOR"/>
    <property type="match status" value="1"/>
</dbReference>
<dbReference type="InterPro" id="IPR002634">
    <property type="entry name" value="BolA"/>
</dbReference>
<dbReference type="InParanoid" id="A0A6P8Z4B4"/>
<dbReference type="AlphaFoldDB" id="A0A6P8Z4B4"/>
<dbReference type="SUPFAM" id="SSF82657">
    <property type="entry name" value="BolA-like"/>
    <property type="match status" value="1"/>
</dbReference>
<dbReference type="InterPro" id="IPR036065">
    <property type="entry name" value="BolA-like_sf"/>
</dbReference>
<dbReference type="GO" id="GO:1990229">
    <property type="term" value="C:iron-sulfur cluster assembly complex"/>
    <property type="evidence" value="ECO:0007669"/>
    <property type="project" value="UniProtKB-ARBA"/>
</dbReference>
<evidence type="ECO:0000256" key="2">
    <source>
        <dbReference type="RuleBase" id="RU003860"/>
    </source>
</evidence>
<dbReference type="Pfam" id="PF01722">
    <property type="entry name" value="BolA"/>
    <property type="match status" value="1"/>
</dbReference>